<feature type="domain" description="ABC transmembrane type-2" evidence="6">
    <location>
        <begin position="19"/>
        <end position="248"/>
    </location>
</feature>
<dbReference type="InterPro" id="IPR051784">
    <property type="entry name" value="Nod_factor_ABC_transporter"/>
</dbReference>
<dbReference type="InterPro" id="IPR013525">
    <property type="entry name" value="ABC2_TM"/>
</dbReference>
<dbReference type="Proteomes" id="UP000789707">
    <property type="component" value="Unassembled WGS sequence"/>
</dbReference>
<evidence type="ECO:0000259" key="6">
    <source>
        <dbReference type="PROSITE" id="PS51012"/>
    </source>
</evidence>
<dbReference type="RefSeq" id="WP_230097547.1">
    <property type="nucleotide sequence ID" value="NZ_CAKKNS010000011.1"/>
</dbReference>
<evidence type="ECO:0000256" key="2">
    <source>
        <dbReference type="ARBA" id="ARBA00022692"/>
    </source>
</evidence>
<dbReference type="InterPro" id="IPR000412">
    <property type="entry name" value="ABC_2_transport"/>
</dbReference>
<evidence type="ECO:0000256" key="1">
    <source>
        <dbReference type="ARBA" id="ARBA00004141"/>
    </source>
</evidence>
<feature type="transmembrane region" description="Helical" evidence="5">
    <location>
        <begin position="166"/>
        <end position="184"/>
    </location>
</feature>
<comment type="similarity">
    <text evidence="5">Belongs to the ABC-2 integral membrane protein family.</text>
</comment>
<organism evidence="7 8">
    <name type="scientific">Periweissella fabaria</name>
    <dbReference type="NCBI Taxonomy" id="546157"/>
    <lineage>
        <taxon>Bacteria</taxon>
        <taxon>Bacillati</taxon>
        <taxon>Bacillota</taxon>
        <taxon>Bacilli</taxon>
        <taxon>Lactobacillales</taxon>
        <taxon>Lactobacillaceae</taxon>
        <taxon>Periweissella</taxon>
    </lineage>
</organism>
<keyword evidence="5" id="KW-0813">Transport</keyword>
<sequence length="261" mass="29401">MRRWGTLIWLSYKEQYATFNLISFMVYKIVQPMIQVIFFVLLISKNGDSNIKSVVLTNIILAAVVNAAVYSGVILSNERVQGTLKLIVASRNDTFKIVFLRSLAGIIDAIIMVIVPIILAKFVLHIDINSIDIIAVVITVFLGMLAAIPLSLLIGSMSLITTDLNLFINLFIFVINFFSGALFSSQKLPYLWQVISNFIPLHNSIQFAMAIFNERQPHINWQLVIFSGREISISIVLIIVNVVIYKKFERTAQKGGTLELY</sequence>
<evidence type="ECO:0000256" key="3">
    <source>
        <dbReference type="ARBA" id="ARBA00022989"/>
    </source>
</evidence>
<dbReference type="PANTHER" id="PTHR43229">
    <property type="entry name" value="NODULATION PROTEIN J"/>
    <property type="match status" value="1"/>
</dbReference>
<keyword evidence="8" id="KW-1185">Reference proteome</keyword>
<keyword evidence="4 5" id="KW-0472">Membrane</keyword>
<feature type="transmembrane region" description="Helical" evidence="5">
    <location>
        <begin position="223"/>
        <end position="245"/>
    </location>
</feature>
<gene>
    <name evidence="7" type="ORF">WFA24289_01866</name>
</gene>
<keyword evidence="5" id="KW-1003">Cell membrane</keyword>
<accession>A0ABM8Z9Y6</accession>
<evidence type="ECO:0000256" key="5">
    <source>
        <dbReference type="RuleBase" id="RU361157"/>
    </source>
</evidence>
<evidence type="ECO:0000313" key="8">
    <source>
        <dbReference type="Proteomes" id="UP000789707"/>
    </source>
</evidence>
<proteinExistence type="inferred from homology"/>
<dbReference type="PANTHER" id="PTHR43229:SF6">
    <property type="entry name" value="ABC-TYPE MULTIDRUG TRANSPORT SYSTEM, PERMEASE COMPONENT"/>
    <property type="match status" value="1"/>
</dbReference>
<name>A0ABM8Z9Y6_9LACO</name>
<dbReference type="Pfam" id="PF01061">
    <property type="entry name" value="ABC2_membrane"/>
    <property type="match status" value="1"/>
</dbReference>
<evidence type="ECO:0000313" key="7">
    <source>
        <dbReference type="EMBL" id="CAH0417524.1"/>
    </source>
</evidence>
<feature type="transmembrane region" description="Helical" evidence="5">
    <location>
        <begin position="21"/>
        <end position="43"/>
    </location>
</feature>
<keyword evidence="3 5" id="KW-1133">Transmembrane helix</keyword>
<comment type="subcellular location">
    <subcellularLocation>
        <location evidence="5">Cell membrane</location>
        <topology evidence="5">Multi-pass membrane protein</topology>
    </subcellularLocation>
    <subcellularLocation>
        <location evidence="1">Membrane</location>
        <topology evidence="1">Multi-pass membrane protein</topology>
    </subcellularLocation>
</comment>
<dbReference type="PRINTS" id="PR00164">
    <property type="entry name" value="ABC2TRNSPORT"/>
</dbReference>
<feature type="transmembrane region" description="Helical" evidence="5">
    <location>
        <begin position="55"/>
        <end position="77"/>
    </location>
</feature>
<feature type="transmembrane region" description="Helical" evidence="5">
    <location>
        <begin position="131"/>
        <end position="154"/>
    </location>
</feature>
<dbReference type="EMBL" id="CAKKNS010000011">
    <property type="protein sequence ID" value="CAH0417524.1"/>
    <property type="molecule type" value="Genomic_DNA"/>
</dbReference>
<evidence type="ECO:0000256" key="4">
    <source>
        <dbReference type="ARBA" id="ARBA00023136"/>
    </source>
</evidence>
<keyword evidence="2 5" id="KW-0812">Transmembrane</keyword>
<comment type="caution">
    <text evidence="7">The sequence shown here is derived from an EMBL/GenBank/DDBJ whole genome shotgun (WGS) entry which is preliminary data.</text>
</comment>
<protein>
    <recommendedName>
        <fullName evidence="5">Transport permease protein</fullName>
    </recommendedName>
</protein>
<reference evidence="7 8" key="1">
    <citation type="submission" date="2021-11" db="EMBL/GenBank/DDBJ databases">
        <authorList>
            <person name="Depoorter E."/>
        </authorList>
    </citation>
    <scope>NUCLEOTIDE SEQUENCE [LARGE SCALE GENOMIC DNA]</scope>
    <source>
        <strain evidence="7 8">LMG 24289</strain>
    </source>
</reference>
<dbReference type="PROSITE" id="PS51012">
    <property type="entry name" value="ABC_TM2"/>
    <property type="match status" value="1"/>
</dbReference>
<dbReference type="InterPro" id="IPR047817">
    <property type="entry name" value="ABC2_TM_bact-type"/>
</dbReference>
<feature type="transmembrane region" description="Helical" evidence="5">
    <location>
        <begin position="98"/>
        <end position="119"/>
    </location>
</feature>